<dbReference type="PANTHER" id="PTHR31218">
    <property type="entry name" value="WAT1-RELATED PROTEIN"/>
    <property type="match status" value="1"/>
</dbReference>
<proteinExistence type="inferred from homology"/>
<accession>A0AAN9SVA2</accession>
<evidence type="ECO:0000256" key="6">
    <source>
        <dbReference type="RuleBase" id="RU363077"/>
    </source>
</evidence>
<keyword evidence="4 6" id="KW-1133">Transmembrane helix</keyword>
<sequence>MAAVAVAVAVGGDIWKAHVGMALVQLFNGGYHVVTKVALNVGINQLVFCVFRDLLALSILAPLAYIREKRIRPPITKSLLMSFFFLGLTGIFGNQLLFLFGLSYTNPTYAAAIQPSIPVFTFLLAVMMGTERVNLLRYDGLAKIGGTIICVSGAILMVLYRGPALIGYAEIEHATQNEISARGQPEPSGWLFGGLQDFGLDHFHLGVLCLIGNCICMAAFLALQAPVLKKYPANLSVTACSYFFGALLMVTVSLFMTSDSTDWNLRSSEILAVVYAGTIASALNYGLITWCNKILGPALVALYNPLQPAFSAILSQIFLGSPIYLGSIIGGSFIIAGLYIVTWASYRERQATVGVTPQGSWVSEPLIHERNAHQRGHIFSVSSSVSPKSSSD</sequence>
<feature type="transmembrane region" description="Helical" evidence="6">
    <location>
        <begin position="203"/>
        <end position="223"/>
    </location>
</feature>
<feature type="domain" description="EamA" evidence="7">
    <location>
        <begin position="18"/>
        <end position="157"/>
    </location>
</feature>
<feature type="transmembrane region" description="Helical" evidence="6">
    <location>
        <begin position="45"/>
        <end position="66"/>
    </location>
</feature>
<feature type="domain" description="EamA" evidence="7">
    <location>
        <begin position="205"/>
        <end position="342"/>
    </location>
</feature>
<keyword evidence="5 6" id="KW-0472">Membrane</keyword>
<comment type="similarity">
    <text evidence="2 6">Belongs to the drug/metabolite transporter (DMT) superfamily. Plant drug/metabolite exporter (P-DME) (TC 2.A.7.4) family.</text>
</comment>
<dbReference type="EMBL" id="JAYMYS010000002">
    <property type="protein sequence ID" value="KAK7406978.1"/>
    <property type="molecule type" value="Genomic_DNA"/>
</dbReference>
<feature type="transmembrane region" description="Helical" evidence="6">
    <location>
        <begin position="78"/>
        <end position="102"/>
    </location>
</feature>
<feature type="transmembrane region" description="Helical" evidence="6">
    <location>
        <begin position="235"/>
        <end position="258"/>
    </location>
</feature>
<evidence type="ECO:0000256" key="5">
    <source>
        <dbReference type="ARBA" id="ARBA00023136"/>
    </source>
</evidence>
<dbReference type="InterPro" id="IPR037185">
    <property type="entry name" value="EmrE-like"/>
</dbReference>
<keyword evidence="9" id="KW-1185">Reference proteome</keyword>
<dbReference type="InterPro" id="IPR030184">
    <property type="entry name" value="WAT1-related"/>
</dbReference>
<feature type="transmembrane region" description="Helical" evidence="6">
    <location>
        <begin position="323"/>
        <end position="341"/>
    </location>
</feature>
<evidence type="ECO:0000256" key="2">
    <source>
        <dbReference type="ARBA" id="ARBA00007635"/>
    </source>
</evidence>
<evidence type="ECO:0000256" key="3">
    <source>
        <dbReference type="ARBA" id="ARBA00022692"/>
    </source>
</evidence>
<organism evidence="8 9">
    <name type="scientific">Psophocarpus tetragonolobus</name>
    <name type="common">Winged bean</name>
    <name type="synonym">Dolichos tetragonolobus</name>
    <dbReference type="NCBI Taxonomy" id="3891"/>
    <lineage>
        <taxon>Eukaryota</taxon>
        <taxon>Viridiplantae</taxon>
        <taxon>Streptophyta</taxon>
        <taxon>Embryophyta</taxon>
        <taxon>Tracheophyta</taxon>
        <taxon>Spermatophyta</taxon>
        <taxon>Magnoliopsida</taxon>
        <taxon>eudicotyledons</taxon>
        <taxon>Gunneridae</taxon>
        <taxon>Pentapetalae</taxon>
        <taxon>rosids</taxon>
        <taxon>fabids</taxon>
        <taxon>Fabales</taxon>
        <taxon>Fabaceae</taxon>
        <taxon>Papilionoideae</taxon>
        <taxon>50 kb inversion clade</taxon>
        <taxon>NPAAA clade</taxon>
        <taxon>indigoferoid/millettioid clade</taxon>
        <taxon>Phaseoleae</taxon>
        <taxon>Psophocarpus</taxon>
    </lineage>
</organism>
<dbReference type="SUPFAM" id="SSF103481">
    <property type="entry name" value="Multidrug resistance efflux transporter EmrE"/>
    <property type="match status" value="2"/>
</dbReference>
<name>A0AAN9SVA2_PSOTE</name>
<evidence type="ECO:0000313" key="8">
    <source>
        <dbReference type="EMBL" id="KAK7406978.1"/>
    </source>
</evidence>
<comment type="subcellular location">
    <subcellularLocation>
        <location evidence="1 6">Membrane</location>
        <topology evidence="1 6">Multi-pass membrane protein</topology>
    </subcellularLocation>
</comment>
<feature type="transmembrane region" description="Helical" evidence="6">
    <location>
        <begin position="108"/>
        <end position="128"/>
    </location>
</feature>
<evidence type="ECO:0000313" key="9">
    <source>
        <dbReference type="Proteomes" id="UP001386955"/>
    </source>
</evidence>
<evidence type="ECO:0000259" key="7">
    <source>
        <dbReference type="Pfam" id="PF00892"/>
    </source>
</evidence>
<comment type="caution">
    <text evidence="8">The sequence shown here is derived from an EMBL/GenBank/DDBJ whole genome shotgun (WGS) entry which is preliminary data.</text>
</comment>
<reference evidence="8 9" key="1">
    <citation type="submission" date="2024-01" db="EMBL/GenBank/DDBJ databases">
        <title>The genomes of 5 underutilized Papilionoideae crops provide insights into root nodulation and disease resistanc.</title>
        <authorList>
            <person name="Jiang F."/>
        </authorList>
    </citation>
    <scope>NUCLEOTIDE SEQUENCE [LARGE SCALE GENOMIC DNA]</scope>
    <source>
        <strain evidence="8">DUOXIRENSHENG_FW03</strain>
        <tissue evidence="8">Leaves</tissue>
    </source>
</reference>
<feature type="transmembrane region" description="Helical" evidence="6">
    <location>
        <begin position="270"/>
        <end position="287"/>
    </location>
</feature>
<dbReference type="GO" id="GO:0016020">
    <property type="term" value="C:membrane"/>
    <property type="evidence" value="ECO:0007669"/>
    <property type="project" value="UniProtKB-SubCell"/>
</dbReference>
<keyword evidence="3 6" id="KW-0812">Transmembrane</keyword>
<feature type="transmembrane region" description="Helical" evidence="6">
    <location>
        <begin position="140"/>
        <end position="160"/>
    </location>
</feature>
<dbReference type="GO" id="GO:0022857">
    <property type="term" value="F:transmembrane transporter activity"/>
    <property type="evidence" value="ECO:0007669"/>
    <property type="project" value="InterPro"/>
</dbReference>
<gene>
    <name evidence="8" type="ORF">VNO78_08616</name>
</gene>
<dbReference type="AlphaFoldDB" id="A0AAN9SVA2"/>
<dbReference type="Proteomes" id="UP001386955">
    <property type="component" value="Unassembled WGS sequence"/>
</dbReference>
<evidence type="ECO:0000256" key="4">
    <source>
        <dbReference type="ARBA" id="ARBA00022989"/>
    </source>
</evidence>
<evidence type="ECO:0000256" key="1">
    <source>
        <dbReference type="ARBA" id="ARBA00004141"/>
    </source>
</evidence>
<feature type="transmembrane region" description="Helical" evidence="6">
    <location>
        <begin position="294"/>
        <end position="317"/>
    </location>
</feature>
<protein>
    <recommendedName>
        <fullName evidence="6">WAT1-related protein</fullName>
    </recommendedName>
</protein>
<dbReference type="InterPro" id="IPR000620">
    <property type="entry name" value="EamA_dom"/>
</dbReference>
<dbReference type="Pfam" id="PF00892">
    <property type="entry name" value="EamA"/>
    <property type="match status" value="2"/>
</dbReference>